<sequence length="360" mass="40666">MRRTRDEPIAAAPIPVDRSPRVRRMYFVCRWRDGSPFSKRVVTVPDATVLDWFRRGWDRDDPDGWIDSELGGYVYGLDSVFEEVQKRGLPRPETVDELRELLNEHLWIEGDDEDTFIRLGEHALRVRTDDDEVDLAYYFVDDQAAAASPDRIAFLLYDTWPLPTGAAEPGAVFSHGVPVRTVRLAPPGPESVFSVRVCWGSPDTHRNLDLAGAIAFPGLTLPDLAASLRAVDDPGACRWPHDARLLRALVAPAEDDARVALERYVRLPGYDPSPASIDTMPTHHVIHQEMLRLLAPEPSAGSLIQLDPHIAQVSRHIDDFFGFDQWFLFDTRWAAAHPDLARSLLRYAAHWDPFHDIASK</sequence>
<name>A0ABV5CNI4_9ACTN</name>
<dbReference type="EMBL" id="JBCGDC010000023">
    <property type="protein sequence ID" value="MFB6393563.1"/>
    <property type="molecule type" value="Genomic_DNA"/>
</dbReference>
<comment type="caution">
    <text evidence="1">The sequence shown here is derived from an EMBL/GenBank/DDBJ whole genome shotgun (WGS) entry which is preliminary data.</text>
</comment>
<evidence type="ECO:0000313" key="2">
    <source>
        <dbReference type="Proteomes" id="UP001582793"/>
    </source>
</evidence>
<protein>
    <submittedName>
        <fullName evidence="1">Uncharacterized protein</fullName>
    </submittedName>
</protein>
<evidence type="ECO:0000313" key="1">
    <source>
        <dbReference type="EMBL" id="MFB6393563.1"/>
    </source>
</evidence>
<proteinExistence type="predicted"/>
<gene>
    <name evidence="1" type="ORF">AAFH96_10650</name>
</gene>
<organism evidence="1 2">
    <name type="scientific">Polymorphospora lycopeni</name>
    <dbReference type="NCBI Taxonomy" id="3140240"/>
    <lineage>
        <taxon>Bacteria</taxon>
        <taxon>Bacillati</taxon>
        <taxon>Actinomycetota</taxon>
        <taxon>Actinomycetes</taxon>
        <taxon>Micromonosporales</taxon>
        <taxon>Micromonosporaceae</taxon>
        <taxon>Polymorphospora</taxon>
    </lineage>
</organism>
<dbReference type="Proteomes" id="UP001582793">
    <property type="component" value="Unassembled WGS sequence"/>
</dbReference>
<keyword evidence="2" id="KW-1185">Reference proteome</keyword>
<accession>A0ABV5CNI4</accession>
<reference evidence="1 2" key="1">
    <citation type="submission" date="2024-04" db="EMBL/GenBank/DDBJ databases">
        <title>Polymorphospora sp. isolated from Baiyangdian Lake in Xiong'an New Area.</title>
        <authorList>
            <person name="Zhang X."/>
            <person name="Liu J."/>
        </authorList>
    </citation>
    <scope>NUCLEOTIDE SEQUENCE [LARGE SCALE GENOMIC DNA]</scope>
    <source>
        <strain evidence="1 2">2-325</strain>
    </source>
</reference>